<dbReference type="Pfam" id="PF01381">
    <property type="entry name" value="HTH_3"/>
    <property type="match status" value="1"/>
</dbReference>
<dbReference type="PROSITE" id="PS50943">
    <property type="entry name" value="HTH_CROC1"/>
    <property type="match status" value="1"/>
</dbReference>
<proteinExistence type="predicted"/>
<reference evidence="2 3" key="1">
    <citation type="submission" date="2014-07" db="EMBL/GenBank/DDBJ databases">
        <title>Genome Sequence of Rhodococcus opacus Strain R7, a Biodegrader of Mono- and Polycyclic Aromatic Hydrocarbons.</title>
        <authorList>
            <person name="Di Gennaro P."/>
            <person name="Zampolli J."/>
            <person name="Presti I."/>
            <person name="Cappelletti M."/>
            <person name="D'Ursi P."/>
            <person name="Orro A."/>
            <person name="Mezzelani A."/>
            <person name="Milanesi L."/>
        </authorList>
    </citation>
    <scope>NUCLEOTIDE SEQUENCE [LARGE SCALE GENOMIC DNA]</scope>
    <source>
        <strain evidence="2 3">R7</strain>
    </source>
</reference>
<organism evidence="2 3">
    <name type="scientific">Rhodococcus opacus</name>
    <name type="common">Nocardia opaca</name>
    <dbReference type="NCBI Taxonomy" id="37919"/>
    <lineage>
        <taxon>Bacteria</taxon>
        <taxon>Bacillati</taxon>
        <taxon>Actinomycetota</taxon>
        <taxon>Actinomycetes</taxon>
        <taxon>Mycobacteriales</taxon>
        <taxon>Nocardiaceae</taxon>
        <taxon>Rhodococcus</taxon>
    </lineage>
</organism>
<dbReference type="CDD" id="cd00093">
    <property type="entry name" value="HTH_XRE"/>
    <property type="match status" value="1"/>
</dbReference>
<dbReference type="AlphaFoldDB" id="A0A076EFU9"/>
<sequence>MRTERENREWSQKELADQMNRMQDPVAGTRTHVTTVAKIEAGDRTVRLDEAVTLAKVFEVSLDWMLGTEQEHDLAYALDRLTAAAQRSGVDAEKIAAALHTAEQDVTRHYDPEALRSVVRDGITDDVKDMNLGNLRAMAMLLTSERGREALTRGIADTTMVVALRHADRTQLVAQLDSLRTPDQETTT</sequence>
<dbReference type="InterPro" id="IPR001387">
    <property type="entry name" value="Cro/C1-type_HTH"/>
</dbReference>
<evidence type="ECO:0000313" key="2">
    <source>
        <dbReference type="EMBL" id="AII05170.1"/>
    </source>
</evidence>
<dbReference type="Proteomes" id="UP000028488">
    <property type="component" value="Chromosome"/>
</dbReference>
<gene>
    <name evidence="2" type="ORF">EP51_11325</name>
</gene>
<accession>A0A076EFU9</accession>
<dbReference type="EMBL" id="CP008947">
    <property type="protein sequence ID" value="AII05170.1"/>
    <property type="molecule type" value="Genomic_DNA"/>
</dbReference>
<evidence type="ECO:0000313" key="3">
    <source>
        <dbReference type="Proteomes" id="UP000028488"/>
    </source>
</evidence>
<feature type="domain" description="HTH cro/C1-type" evidence="1">
    <location>
        <begin position="1"/>
        <end position="65"/>
    </location>
</feature>
<evidence type="ECO:0000259" key="1">
    <source>
        <dbReference type="PROSITE" id="PS50943"/>
    </source>
</evidence>
<dbReference type="eggNOG" id="COG1396">
    <property type="taxonomic scope" value="Bacteria"/>
</dbReference>
<name>A0A076EFU9_RHOOP</name>
<dbReference type="GO" id="GO:0003677">
    <property type="term" value="F:DNA binding"/>
    <property type="evidence" value="ECO:0007669"/>
    <property type="project" value="InterPro"/>
</dbReference>
<dbReference type="Gene3D" id="1.10.260.40">
    <property type="entry name" value="lambda repressor-like DNA-binding domains"/>
    <property type="match status" value="1"/>
</dbReference>
<dbReference type="InterPro" id="IPR010982">
    <property type="entry name" value="Lambda_DNA-bd_dom_sf"/>
</dbReference>
<dbReference type="SMART" id="SM00530">
    <property type="entry name" value="HTH_XRE"/>
    <property type="match status" value="1"/>
</dbReference>
<protein>
    <recommendedName>
        <fullName evidence="1">HTH cro/C1-type domain-containing protein</fullName>
    </recommendedName>
</protein>
<dbReference type="SUPFAM" id="SSF47413">
    <property type="entry name" value="lambda repressor-like DNA-binding domains"/>
    <property type="match status" value="1"/>
</dbReference>